<accession>A0A1E4SUC9</accession>
<evidence type="ECO:0000313" key="2">
    <source>
        <dbReference type="Proteomes" id="UP000094801"/>
    </source>
</evidence>
<evidence type="ECO:0008006" key="3">
    <source>
        <dbReference type="Google" id="ProtNLM"/>
    </source>
</evidence>
<keyword evidence="2" id="KW-1185">Reference proteome</keyword>
<protein>
    <recommendedName>
        <fullName evidence="3">Reverse transcriptase domain-containing protein</fullName>
    </recommendedName>
</protein>
<dbReference type="Proteomes" id="UP000094801">
    <property type="component" value="Unassembled WGS sequence"/>
</dbReference>
<dbReference type="OrthoDB" id="4097129at2759"/>
<dbReference type="EMBL" id="KV453869">
    <property type="protein sequence ID" value="ODV83032.1"/>
    <property type="molecule type" value="Genomic_DNA"/>
</dbReference>
<name>A0A1E4SUC9_9ASCO</name>
<organism evidence="1 2">
    <name type="scientific">[Candida] arabinofermentans NRRL YB-2248</name>
    <dbReference type="NCBI Taxonomy" id="983967"/>
    <lineage>
        <taxon>Eukaryota</taxon>
        <taxon>Fungi</taxon>
        <taxon>Dikarya</taxon>
        <taxon>Ascomycota</taxon>
        <taxon>Saccharomycotina</taxon>
        <taxon>Pichiomycetes</taxon>
        <taxon>Pichiales</taxon>
        <taxon>Pichiaceae</taxon>
        <taxon>Ogataea</taxon>
        <taxon>Ogataea/Candida clade</taxon>
    </lineage>
</organism>
<evidence type="ECO:0000313" key="1">
    <source>
        <dbReference type="EMBL" id="ODV83032.1"/>
    </source>
</evidence>
<sequence length="165" mass="18802">MLFDHIPSTHSITTKVLAYADDIITFNHNIDDTSLVLSHSRDFGDLSGCHLNHSKTTCYVHPSIPLSSFHSISEEIQIASLLANPIYLGVPLLHYDWDNKLSSLLKKLKKILFMDLPLTMRSIGINTYIYSTIYFIDQHHPIPDALLKEYSEKFLAMLNIYSPIP</sequence>
<reference evidence="2" key="1">
    <citation type="submission" date="2016-04" db="EMBL/GenBank/DDBJ databases">
        <title>Comparative genomics of biotechnologically important yeasts.</title>
        <authorList>
            <consortium name="DOE Joint Genome Institute"/>
            <person name="Riley R."/>
            <person name="Haridas S."/>
            <person name="Wolfe K.H."/>
            <person name="Lopes M.R."/>
            <person name="Hittinger C.T."/>
            <person name="Goker M."/>
            <person name="Salamov A."/>
            <person name="Wisecaver J."/>
            <person name="Long T.M."/>
            <person name="Aerts A.L."/>
            <person name="Barry K."/>
            <person name="Choi C."/>
            <person name="Clum A."/>
            <person name="Coughlan A.Y."/>
            <person name="Deshpande S."/>
            <person name="Douglass A.P."/>
            <person name="Hanson S.J."/>
            <person name="Klenk H.-P."/>
            <person name="Labutti K."/>
            <person name="Lapidus A."/>
            <person name="Lindquist E."/>
            <person name="Lipzen A."/>
            <person name="Meier-Kolthoff J.P."/>
            <person name="Ohm R.A."/>
            <person name="Otillar R.P."/>
            <person name="Pangilinan J."/>
            <person name="Peng Y."/>
            <person name="Rokas A."/>
            <person name="Rosa C.A."/>
            <person name="Scheuner C."/>
            <person name="Sibirny A.A."/>
            <person name="Slot J.C."/>
            <person name="Stielow J.B."/>
            <person name="Sun H."/>
            <person name="Kurtzman C.P."/>
            <person name="Blackwell M."/>
            <person name="Grigoriev I.V."/>
            <person name="Jeffries T.W."/>
        </authorList>
    </citation>
    <scope>NUCLEOTIDE SEQUENCE [LARGE SCALE GENOMIC DNA]</scope>
    <source>
        <strain evidence="2">NRRL YB-2248</strain>
    </source>
</reference>
<feature type="non-terminal residue" evidence="1">
    <location>
        <position position="165"/>
    </location>
</feature>
<proteinExistence type="predicted"/>
<gene>
    <name evidence="1" type="ORF">CANARDRAFT_30374</name>
</gene>
<dbReference type="AlphaFoldDB" id="A0A1E4SUC9"/>